<dbReference type="EMBL" id="UYYF01004465">
    <property type="protein sequence ID" value="VDN04417.1"/>
    <property type="molecule type" value="Genomic_DNA"/>
</dbReference>
<dbReference type="InterPro" id="IPR006599">
    <property type="entry name" value="CARP_motif"/>
</dbReference>
<dbReference type="SMART" id="SM00673">
    <property type="entry name" value="CARP"/>
    <property type="match status" value="2"/>
</dbReference>
<dbReference type="PANTHER" id="PTHR15440">
    <property type="entry name" value="XRP2 PROTEIN"/>
    <property type="match status" value="1"/>
</dbReference>
<keyword evidence="2" id="KW-0547">Nucleotide-binding</keyword>
<name>A0A158RCA9_THECL</name>
<dbReference type="GO" id="GO:0005929">
    <property type="term" value="C:cilium"/>
    <property type="evidence" value="ECO:0007669"/>
    <property type="project" value="TreeGrafter"/>
</dbReference>
<dbReference type="OMA" id="ERCKECC"/>
<dbReference type="Gene3D" id="3.20.20.190">
    <property type="entry name" value="Phosphatidylinositol (PI) phosphodiesterase"/>
    <property type="match status" value="1"/>
</dbReference>
<dbReference type="GO" id="GO:0000166">
    <property type="term" value="F:nucleotide binding"/>
    <property type="evidence" value="ECO:0007669"/>
    <property type="project" value="UniProtKB-KW"/>
</dbReference>
<evidence type="ECO:0000313" key="6">
    <source>
        <dbReference type="WBParaSite" id="TCLT_0000701301-mRNA-1"/>
    </source>
</evidence>
<feature type="domain" description="C-CAP/cofactor C-like" evidence="3">
    <location>
        <begin position="351"/>
        <end position="510"/>
    </location>
</feature>
<organism evidence="6">
    <name type="scientific">Thelazia callipaeda</name>
    <name type="common">Oriental eyeworm</name>
    <name type="synonym">Parasitic nematode</name>
    <dbReference type="NCBI Taxonomy" id="103827"/>
    <lineage>
        <taxon>Eukaryota</taxon>
        <taxon>Metazoa</taxon>
        <taxon>Ecdysozoa</taxon>
        <taxon>Nematoda</taxon>
        <taxon>Chromadorea</taxon>
        <taxon>Rhabditida</taxon>
        <taxon>Spirurina</taxon>
        <taxon>Spiruromorpha</taxon>
        <taxon>Thelazioidea</taxon>
        <taxon>Thelaziidae</taxon>
        <taxon>Thelazia</taxon>
    </lineage>
</organism>
<dbReference type="InterPro" id="IPR012945">
    <property type="entry name" value="Tubulin-bd_cofactor_C_dom"/>
</dbReference>
<reference evidence="6" key="1">
    <citation type="submission" date="2016-04" db="UniProtKB">
        <authorList>
            <consortium name="WormBaseParasite"/>
        </authorList>
    </citation>
    <scope>IDENTIFICATION</scope>
</reference>
<evidence type="ECO:0000313" key="5">
    <source>
        <dbReference type="Proteomes" id="UP000276776"/>
    </source>
</evidence>
<dbReference type="GO" id="GO:1990075">
    <property type="term" value="C:periciliary membrane compartment"/>
    <property type="evidence" value="ECO:0007669"/>
    <property type="project" value="TreeGrafter"/>
</dbReference>
<dbReference type="InterPro" id="IPR039093">
    <property type="entry name" value="XRP2"/>
</dbReference>
<dbReference type="InterPro" id="IPR017946">
    <property type="entry name" value="PLC-like_Pdiesterase_TIM-brl"/>
</dbReference>
<dbReference type="InterPro" id="IPR017901">
    <property type="entry name" value="C-CAP_CF_C-like"/>
</dbReference>
<keyword evidence="5" id="KW-1185">Reference proteome</keyword>
<dbReference type="PANTHER" id="PTHR15440:SF0">
    <property type="entry name" value="PROTEIN XRP2"/>
    <property type="match status" value="1"/>
</dbReference>
<dbReference type="STRING" id="103827.A0A158RCA9"/>
<evidence type="ECO:0000256" key="1">
    <source>
        <dbReference type="ARBA" id="ARBA00008848"/>
    </source>
</evidence>
<protein>
    <submittedName>
        <fullName evidence="6">C-CAP/cofactor C-like domain-containing protein</fullName>
    </submittedName>
</protein>
<dbReference type="GO" id="GO:0008081">
    <property type="term" value="F:phosphoric diester hydrolase activity"/>
    <property type="evidence" value="ECO:0007669"/>
    <property type="project" value="InterPro"/>
</dbReference>
<reference evidence="4 5" key="2">
    <citation type="submission" date="2018-11" db="EMBL/GenBank/DDBJ databases">
        <authorList>
            <consortium name="Pathogen Informatics"/>
        </authorList>
    </citation>
    <scope>NUCLEOTIDE SEQUENCE [LARGE SCALE GENOMIC DNA]</scope>
</reference>
<gene>
    <name evidence="4" type="ORF">TCLT_LOCUS7002</name>
</gene>
<dbReference type="Proteomes" id="UP000276776">
    <property type="component" value="Unassembled WGS sequence"/>
</dbReference>
<dbReference type="Pfam" id="PF07986">
    <property type="entry name" value="TBCC"/>
    <property type="match status" value="1"/>
</dbReference>
<sequence>MPTSLILERGERCRVISGYPSQYIKVAKLMACRVGECWMSHLHQTLIQKPLISIAIPGSHDSFTQTLFDKYPVANDQGRFIRELGRFRFVRRFIRRWSRTQQYSVTEQLYAGIRYFDIRLTVPLFSELDGIRVLHALYGDRIEHFLLHINEFLVSHYREVVILDFNHLYNFDRTAYASLFVMLQSVFGKKLCPQPDDIMKLSLAYMWESGYQVITIAAVDLTSQQCISWIWDSSSIISPYANVDRIDRLFAFLDKTLRDHRKSAKNTFFVTQAILTAKWIDILLHPFSTLERLYATKCTKEAIVWLSNFDEPKYFNIIICDFIDCFDFCNAVISLNTSRTKNFLNDINRTYRDKKKSDPAEYRFINHYGDNVIKSDGHIAGEQFVIDKCKECCILLLDHLATVNIDDCEDCLIVTGPCKGSVFIRDCKNISLFTICQQFRTRDCIDIDISLFCATRPIIESSKFIRFRSLALFYEKLEEHMMKASLSPFDCDTIKKLDMLANIEIVKFNPELSSLPSYTPQNEVTAKKMLILCTQQKDETLASFYSRILKILRQISTLGAQLITTNDIIVKKGELRPLFTSRKLAKISGHLIMIEVAWNRRHAQECFQEMNDTIELIHDDDNFKHYRAYLYRFVQMQVDK</sequence>
<dbReference type="OrthoDB" id="194775at2759"/>
<evidence type="ECO:0000259" key="3">
    <source>
        <dbReference type="PROSITE" id="PS51329"/>
    </source>
</evidence>
<comment type="similarity">
    <text evidence="1">Belongs to the TBCC family.</text>
</comment>
<dbReference type="PROSITE" id="PS51329">
    <property type="entry name" value="C_CAP_COFACTOR_C"/>
    <property type="match status" value="1"/>
</dbReference>
<dbReference type="GO" id="GO:0006629">
    <property type="term" value="P:lipid metabolic process"/>
    <property type="evidence" value="ECO:0007669"/>
    <property type="project" value="InterPro"/>
</dbReference>
<dbReference type="InterPro" id="IPR016098">
    <property type="entry name" value="CAP/MinC_C"/>
</dbReference>
<proteinExistence type="inferred from homology"/>
<evidence type="ECO:0000313" key="4">
    <source>
        <dbReference type="EMBL" id="VDN04417.1"/>
    </source>
</evidence>
<evidence type="ECO:0000256" key="2">
    <source>
        <dbReference type="ARBA" id="ARBA00022741"/>
    </source>
</evidence>
<accession>A0A158RCA9</accession>
<dbReference type="GO" id="GO:0006892">
    <property type="term" value="P:post-Golgi vesicle-mediated transport"/>
    <property type="evidence" value="ECO:0007669"/>
    <property type="project" value="TreeGrafter"/>
</dbReference>
<dbReference type="GO" id="GO:0005096">
    <property type="term" value="F:GTPase activator activity"/>
    <property type="evidence" value="ECO:0007669"/>
    <property type="project" value="InterPro"/>
</dbReference>
<dbReference type="Gene3D" id="2.160.20.70">
    <property type="match status" value="1"/>
</dbReference>
<dbReference type="AlphaFoldDB" id="A0A158RCA9"/>
<dbReference type="SUPFAM" id="SSF51695">
    <property type="entry name" value="PLC-like phosphodiesterases"/>
    <property type="match status" value="1"/>
</dbReference>
<dbReference type="WBParaSite" id="TCLT_0000701301-mRNA-1">
    <property type="protein sequence ID" value="TCLT_0000701301-mRNA-1"/>
    <property type="gene ID" value="TCLT_0000701301"/>
</dbReference>